<dbReference type="PRINTS" id="PR00455">
    <property type="entry name" value="HTHTETR"/>
</dbReference>
<dbReference type="InterPro" id="IPR023772">
    <property type="entry name" value="DNA-bd_HTH_TetR-type_CS"/>
</dbReference>
<evidence type="ECO:0000256" key="5">
    <source>
        <dbReference type="PROSITE-ProRule" id="PRU00335"/>
    </source>
</evidence>
<dbReference type="EMBL" id="CABPSO010000011">
    <property type="protein sequence ID" value="VVE69772.1"/>
    <property type="molecule type" value="Genomic_DNA"/>
</dbReference>
<dbReference type="InterPro" id="IPR036271">
    <property type="entry name" value="Tet_transcr_reg_TetR-rel_C_sf"/>
</dbReference>
<evidence type="ECO:0000313" key="10">
    <source>
        <dbReference type="Proteomes" id="UP000361468"/>
    </source>
</evidence>
<keyword evidence="10" id="KW-1185">Reference proteome</keyword>
<dbReference type="Gene3D" id="1.10.10.60">
    <property type="entry name" value="Homeodomain-like"/>
    <property type="match status" value="1"/>
</dbReference>
<evidence type="ECO:0000313" key="9">
    <source>
        <dbReference type="Proteomes" id="UP000254573"/>
    </source>
</evidence>
<evidence type="ECO:0000256" key="3">
    <source>
        <dbReference type="ARBA" id="ARBA00023125"/>
    </source>
</evidence>
<evidence type="ECO:0000256" key="2">
    <source>
        <dbReference type="ARBA" id="ARBA00023015"/>
    </source>
</evidence>
<dbReference type="KEGG" id="prb:X636_06550"/>
<dbReference type="EMBL" id="UGSG01000001">
    <property type="protein sequence ID" value="SUA77604.1"/>
    <property type="molecule type" value="Genomic_DNA"/>
</dbReference>
<keyword evidence="3 5" id="KW-0238">DNA-binding</keyword>
<dbReference type="GO" id="GO:0003677">
    <property type="term" value="F:DNA binding"/>
    <property type="evidence" value="ECO:0007669"/>
    <property type="project" value="UniProtKB-UniRule"/>
</dbReference>
<dbReference type="Proteomes" id="UP000254573">
    <property type="component" value="Unassembled WGS sequence"/>
</dbReference>
<keyword evidence="2" id="KW-0805">Transcription regulation</keyword>
<dbReference type="PROSITE" id="PS01081">
    <property type="entry name" value="HTH_TETR_1"/>
    <property type="match status" value="1"/>
</dbReference>
<dbReference type="Pfam" id="PF00440">
    <property type="entry name" value="TetR_N"/>
    <property type="match status" value="1"/>
</dbReference>
<dbReference type="SUPFAM" id="SSF46689">
    <property type="entry name" value="Homeodomain-like"/>
    <property type="match status" value="1"/>
</dbReference>
<dbReference type="PANTHER" id="PTHR47506">
    <property type="entry name" value="TRANSCRIPTIONAL REGULATORY PROTEIN"/>
    <property type="match status" value="1"/>
</dbReference>
<keyword evidence="1" id="KW-0678">Repressor</keyword>
<dbReference type="SUPFAM" id="SSF48498">
    <property type="entry name" value="Tetracyclin repressor-like, C-terminal domain"/>
    <property type="match status" value="1"/>
</dbReference>
<evidence type="ECO:0000256" key="1">
    <source>
        <dbReference type="ARBA" id="ARBA00022491"/>
    </source>
</evidence>
<protein>
    <submittedName>
        <fullName evidence="7">HTH-type transcriptional repressor AcnR</fullName>
    </submittedName>
    <submittedName>
        <fullName evidence="8">TetR family transcriptional regulator</fullName>
    </submittedName>
</protein>
<dbReference type="Pfam" id="PF16925">
    <property type="entry name" value="TetR_C_13"/>
    <property type="match status" value="1"/>
</dbReference>
<dbReference type="OrthoDB" id="270177at2"/>
<accession>A0A378YKF0</accession>
<evidence type="ECO:0000259" key="6">
    <source>
        <dbReference type="PROSITE" id="PS50977"/>
    </source>
</evidence>
<evidence type="ECO:0000256" key="4">
    <source>
        <dbReference type="ARBA" id="ARBA00023163"/>
    </source>
</evidence>
<dbReference type="PROSITE" id="PS50977">
    <property type="entry name" value="HTH_TETR_2"/>
    <property type="match status" value="1"/>
</dbReference>
<dbReference type="RefSeq" id="WP_023872271.1">
    <property type="nucleotide sequence ID" value="NC_023018.2"/>
</dbReference>
<dbReference type="GeneID" id="57200515"/>
<evidence type="ECO:0000313" key="8">
    <source>
        <dbReference type="EMBL" id="VVE69772.1"/>
    </source>
</evidence>
<keyword evidence="4" id="KW-0804">Transcription</keyword>
<dbReference type="AlphaFoldDB" id="A0A378YKF0"/>
<sequence>MSGRPREFDDAAVIDAAMDVFWTHGYEGTSAQALVDGTGLGRGSLYNAFGNKLNLYHEALERYQALGLQKQVDILNAPGPVKDRLRALMQWGIDEDLDPDRQRGCMALLAAFERGGKDPKVRQFSQAYLARLEQVIVHLIAVGQHNGELSTDRSPVLVARTFLSNYYGLRTLGRTVTDRAFLEDVLEGALAVL</sequence>
<feature type="DNA-binding region" description="H-T-H motif" evidence="5">
    <location>
        <begin position="30"/>
        <end position="49"/>
    </location>
</feature>
<dbReference type="InterPro" id="IPR009057">
    <property type="entry name" value="Homeodomain-like_sf"/>
</dbReference>
<reference evidence="8 10" key="2">
    <citation type="submission" date="2019-08" db="EMBL/GenBank/DDBJ databases">
        <authorList>
            <person name="Peeters C."/>
        </authorList>
    </citation>
    <scope>NUCLEOTIDE SEQUENCE [LARGE SCALE GENOMIC DNA]</scope>
    <source>
        <strain evidence="8 10">LMG 31119</strain>
    </source>
</reference>
<evidence type="ECO:0000313" key="7">
    <source>
        <dbReference type="EMBL" id="SUA77604.1"/>
    </source>
</evidence>
<dbReference type="STRING" id="93220.A6P55_07745"/>
<dbReference type="KEGG" id="ppnm:LV28_10405"/>
<proteinExistence type="predicted"/>
<name>A0A378YKF0_9BURK</name>
<feature type="domain" description="HTH tetR-type" evidence="6">
    <location>
        <begin position="7"/>
        <end position="67"/>
    </location>
</feature>
<dbReference type="InterPro" id="IPR011075">
    <property type="entry name" value="TetR_C"/>
</dbReference>
<dbReference type="Gene3D" id="1.10.357.10">
    <property type="entry name" value="Tetracycline Repressor, domain 2"/>
    <property type="match status" value="1"/>
</dbReference>
<organism evidence="7 9">
    <name type="scientific">Pandoraea pnomenusa</name>
    <dbReference type="NCBI Taxonomy" id="93220"/>
    <lineage>
        <taxon>Bacteria</taxon>
        <taxon>Pseudomonadati</taxon>
        <taxon>Pseudomonadota</taxon>
        <taxon>Betaproteobacteria</taxon>
        <taxon>Burkholderiales</taxon>
        <taxon>Burkholderiaceae</taxon>
        <taxon>Pandoraea</taxon>
    </lineage>
</organism>
<dbReference type="KEGG" id="ppno:DA70_19980"/>
<dbReference type="InterPro" id="IPR001647">
    <property type="entry name" value="HTH_TetR"/>
</dbReference>
<dbReference type="PANTHER" id="PTHR47506:SF1">
    <property type="entry name" value="HTH-TYPE TRANSCRIPTIONAL REGULATOR YJDC"/>
    <property type="match status" value="1"/>
</dbReference>
<dbReference type="Proteomes" id="UP000361468">
    <property type="component" value="Unassembled WGS sequence"/>
</dbReference>
<gene>
    <name evidence="7" type="primary">acnR_1</name>
    <name evidence="7" type="ORF">NCTC13160_02039</name>
    <name evidence="8" type="ORF">PPN31119_03400</name>
</gene>
<reference evidence="7 9" key="1">
    <citation type="submission" date="2018-06" db="EMBL/GenBank/DDBJ databases">
        <authorList>
            <consortium name="Pathogen Informatics"/>
            <person name="Doyle S."/>
        </authorList>
    </citation>
    <scope>NUCLEOTIDE SEQUENCE [LARGE SCALE GENOMIC DNA]</scope>
    <source>
        <strain evidence="7 9">NCTC13160</strain>
    </source>
</reference>